<dbReference type="EC" id="2.7.7.27" evidence="9"/>
<dbReference type="EMBL" id="SOAX01000003">
    <property type="protein sequence ID" value="TDT41428.1"/>
    <property type="molecule type" value="Genomic_DNA"/>
</dbReference>
<comment type="caution">
    <text evidence="12">The sequence shown here is derived from an EMBL/GenBank/DDBJ whole genome shotgun (WGS) entry which is preliminary data.</text>
</comment>
<evidence type="ECO:0000256" key="3">
    <source>
        <dbReference type="ARBA" id="ARBA00022679"/>
    </source>
</evidence>
<dbReference type="InterPro" id="IPR029044">
    <property type="entry name" value="Nucleotide-diphossugar_trans"/>
</dbReference>
<keyword evidence="7 9" id="KW-0320">Glycogen biosynthesis</keyword>
<feature type="domain" description="Nucleotidyl transferase" evidence="10">
    <location>
        <begin position="22"/>
        <end position="285"/>
    </location>
</feature>
<gene>
    <name evidence="9" type="primary">glgC</name>
    <name evidence="12" type="ORF">DES49_1512</name>
</gene>
<keyword evidence="3 9" id="KW-0808">Transferase</keyword>
<dbReference type="Gene3D" id="3.90.550.10">
    <property type="entry name" value="Spore Coat Polysaccharide Biosynthesis Protein SpsA, Chain A"/>
    <property type="match status" value="1"/>
</dbReference>
<evidence type="ECO:0000256" key="7">
    <source>
        <dbReference type="ARBA" id="ARBA00023056"/>
    </source>
</evidence>
<dbReference type="NCBIfam" id="NF001947">
    <property type="entry name" value="PRK00725.1"/>
    <property type="match status" value="1"/>
</dbReference>
<evidence type="ECO:0000256" key="5">
    <source>
        <dbReference type="ARBA" id="ARBA00022741"/>
    </source>
</evidence>
<evidence type="ECO:0000259" key="10">
    <source>
        <dbReference type="Pfam" id="PF00483"/>
    </source>
</evidence>
<dbReference type="Gene3D" id="2.160.10.10">
    <property type="entry name" value="Hexapeptide repeat proteins"/>
    <property type="match status" value="1"/>
</dbReference>
<organism evidence="12 13">
    <name type="scientific">Halospina denitrificans</name>
    <dbReference type="NCBI Taxonomy" id="332522"/>
    <lineage>
        <taxon>Bacteria</taxon>
        <taxon>Pseudomonadati</taxon>
        <taxon>Pseudomonadota</taxon>
        <taxon>Gammaproteobacteria</taxon>
        <taxon>Halospina</taxon>
    </lineage>
</organism>
<dbReference type="Pfam" id="PF00483">
    <property type="entry name" value="NTP_transferase"/>
    <property type="match status" value="1"/>
</dbReference>
<dbReference type="InterPro" id="IPR023049">
    <property type="entry name" value="GlgC_bac"/>
</dbReference>
<dbReference type="NCBIfam" id="TIGR02091">
    <property type="entry name" value="glgC"/>
    <property type="match status" value="1"/>
</dbReference>
<evidence type="ECO:0000256" key="6">
    <source>
        <dbReference type="ARBA" id="ARBA00022840"/>
    </source>
</evidence>
<dbReference type="InterPro" id="IPR011004">
    <property type="entry name" value="Trimer_LpxA-like_sf"/>
</dbReference>
<evidence type="ECO:0000313" key="12">
    <source>
        <dbReference type="EMBL" id="TDT41428.1"/>
    </source>
</evidence>
<evidence type="ECO:0000256" key="2">
    <source>
        <dbReference type="ARBA" id="ARBA00022600"/>
    </source>
</evidence>
<evidence type="ECO:0000313" key="13">
    <source>
        <dbReference type="Proteomes" id="UP000295830"/>
    </source>
</evidence>
<dbReference type="RefSeq" id="WP_133735795.1">
    <property type="nucleotide sequence ID" value="NZ_SOAX01000003.1"/>
</dbReference>
<keyword evidence="5 9" id="KW-0547">Nucleotide-binding</keyword>
<feature type="binding site" evidence="9">
    <location>
        <begin position="193"/>
        <end position="194"/>
    </location>
    <ligand>
        <name>alpha-D-glucose 1-phosphate</name>
        <dbReference type="ChEBI" id="CHEBI:58601"/>
    </ligand>
</feature>
<dbReference type="InterPro" id="IPR056818">
    <property type="entry name" value="GlmU/GlgC-like_hexapep"/>
</dbReference>
<dbReference type="PANTHER" id="PTHR43523">
    <property type="entry name" value="GLUCOSE-1-PHOSPHATE ADENYLYLTRANSFERASE-RELATED"/>
    <property type="match status" value="1"/>
</dbReference>
<keyword evidence="13" id="KW-1185">Reference proteome</keyword>
<proteinExistence type="inferred from homology"/>
<dbReference type="GO" id="GO:0005978">
    <property type="term" value="P:glycogen biosynthetic process"/>
    <property type="evidence" value="ECO:0007669"/>
    <property type="project" value="UniProtKB-UniRule"/>
</dbReference>
<evidence type="ECO:0000256" key="4">
    <source>
        <dbReference type="ARBA" id="ARBA00022695"/>
    </source>
</evidence>
<dbReference type="InterPro" id="IPR011831">
    <property type="entry name" value="ADP-Glc_PPase"/>
</dbReference>
<feature type="domain" description="Glucose-1-phosphate adenylyltransferase/Bifunctional protein GlmU-like C-terminal hexapeptide" evidence="11">
    <location>
        <begin position="309"/>
        <end position="412"/>
    </location>
</feature>
<comment type="similarity">
    <text evidence="1 9">Belongs to the bacterial/plant glucose-1-phosphate adenylyltransferase family.</text>
</comment>
<dbReference type="OrthoDB" id="9803871at2"/>
<dbReference type="GO" id="GO:0005524">
    <property type="term" value="F:ATP binding"/>
    <property type="evidence" value="ECO:0007669"/>
    <property type="project" value="UniProtKB-KW"/>
</dbReference>
<name>A0A4V3EQJ1_9GAMM</name>
<dbReference type="Proteomes" id="UP000295830">
    <property type="component" value="Unassembled WGS sequence"/>
</dbReference>
<dbReference type="NCBIfam" id="NF002023">
    <property type="entry name" value="PRK00844.1"/>
    <property type="match status" value="1"/>
</dbReference>
<keyword evidence="2 9" id="KW-0321">Glycogen metabolism</keyword>
<keyword evidence="4 9" id="KW-0548">Nucleotidyltransferase</keyword>
<evidence type="ECO:0000259" key="11">
    <source>
        <dbReference type="Pfam" id="PF24894"/>
    </source>
</evidence>
<accession>A0A4V3EQJ1</accession>
<keyword evidence="8 9" id="KW-0119">Carbohydrate metabolism</keyword>
<dbReference type="GO" id="GO:0008878">
    <property type="term" value="F:glucose-1-phosphate adenylyltransferase activity"/>
    <property type="evidence" value="ECO:0007669"/>
    <property type="project" value="UniProtKB-UniRule"/>
</dbReference>
<evidence type="ECO:0000256" key="1">
    <source>
        <dbReference type="ARBA" id="ARBA00010443"/>
    </source>
</evidence>
<comment type="catalytic activity">
    <reaction evidence="9">
        <text>alpha-D-glucose 1-phosphate + ATP + H(+) = ADP-alpha-D-glucose + diphosphate</text>
        <dbReference type="Rhea" id="RHEA:12120"/>
        <dbReference type="ChEBI" id="CHEBI:15378"/>
        <dbReference type="ChEBI" id="CHEBI:30616"/>
        <dbReference type="ChEBI" id="CHEBI:33019"/>
        <dbReference type="ChEBI" id="CHEBI:57498"/>
        <dbReference type="ChEBI" id="CHEBI:58601"/>
        <dbReference type="EC" id="2.7.7.27"/>
    </reaction>
</comment>
<dbReference type="PROSITE" id="PS00809">
    <property type="entry name" value="ADP_GLC_PYROPHOSPH_2"/>
    <property type="match status" value="1"/>
</dbReference>
<dbReference type="CDD" id="cd02508">
    <property type="entry name" value="ADP_Glucose_PP"/>
    <property type="match status" value="1"/>
</dbReference>
<dbReference type="CDD" id="cd04651">
    <property type="entry name" value="LbH_G1P_AT_C"/>
    <property type="match status" value="1"/>
</dbReference>
<comment type="function">
    <text evidence="9">Involved in the biosynthesis of ADP-glucose, a building block required for the elongation reactions to produce glycogen. Catalyzes the reaction between ATP and alpha-D-glucose 1-phosphate (G1P) to produce pyrophosphate and ADP-Glc.</text>
</comment>
<feature type="site" description="Could play a key role in the communication between the regulatory and the substrate sites" evidence="9">
    <location>
        <position position="112"/>
    </location>
</feature>
<evidence type="ECO:0000256" key="9">
    <source>
        <dbReference type="HAMAP-Rule" id="MF_00624"/>
    </source>
</evidence>
<sequence>MDSPKHVQNERYISLITQNTLALVLAGGKGTRLGSLTSHRVKPAVPFGGHFRIIDFPLSNCVNSGIRRIGILTQYKAHSLIQHVHQGWGFLRSELGEFAELLPAQQRTGDEWYLGTADAVYQNMDILRLHDPAHLLVLGGDHIYKMDYGPMLAMHVSSGADVTVGCMPVPLSDAPSFGIMEIDENNRIQRFTEKPSYCDPMPGSSDKALASMGIYVFNTRYLLSRLLVDANSPDSSHDFGKDIIPSAVEDSEVFAYLFRKGNSDSPAYWRDVGDIDSYWKTNMELVGVNPELNIYDKRWPILTWQRQAPPAKFVLDEPGRRGEATNSMVAGGCIVSGATVRNSVLASHVTVAEGSSIESSVLLENVRVGRDVHIRRAVIETGCTIPDGMHIGFDPAVDGNRFELSHGGIVLVTPEMLGQEVSCVR</sequence>
<feature type="binding site" evidence="9">
    <location>
        <position position="211"/>
    </location>
    <ligand>
        <name>alpha-D-glucose 1-phosphate</name>
        <dbReference type="ChEBI" id="CHEBI:58601"/>
    </ligand>
</feature>
<feature type="site" description="Could play a key role in the communication between the regulatory and the substrate sites" evidence="9">
    <location>
        <position position="74"/>
    </location>
</feature>
<dbReference type="InterPro" id="IPR005835">
    <property type="entry name" value="NTP_transferase_dom"/>
</dbReference>
<dbReference type="HAMAP" id="MF_00624">
    <property type="entry name" value="GlgC"/>
    <property type="match status" value="1"/>
</dbReference>
<evidence type="ECO:0000256" key="8">
    <source>
        <dbReference type="ARBA" id="ARBA00023277"/>
    </source>
</evidence>
<dbReference type="InterPro" id="IPR005836">
    <property type="entry name" value="ADP_Glu_pyroP_CS"/>
</dbReference>
<dbReference type="UniPathway" id="UPA00164"/>
<keyword evidence="6 9" id="KW-0067">ATP-binding</keyword>
<comment type="subunit">
    <text evidence="9">Homotetramer.</text>
</comment>
<dbReference type="Pfam" id="PF24894">
    <property type="entry name" value="Hexapep_GlmU"/>
    <property type="match status" value="1"/>
</dbReference>
<feature type="binding site" evidence="9">
    <location>
        <position position="113"/>
    </location>
    <ligand>
        <name>alpha-D-glucose 1-phosphate</name>
        <dbReference type="ChEBI" id="CHEBI:58601"/>
    </ligand>
</feature>
<protein>
    <recommendedName>
        <fullName evidence="9">Glucose-1-phosphate adenylyltransferase</fullName>
        <ecNumber evidence="9">2.7.7.27</ecNumber>
    </recommendedName>
    <alternativeName>
        <fullName evidence="9">ADP-glucose pyrophosphorylase</fullName>
        <shortName evidence="9">ADPGlc PPase</shortName>
    </alternativeName>
    <alternativeName>
        <fullName evidence="9">ADP-glucose synthase</fullName>
    </alternativeName>
</protein>
<dbReference type="PROSITE" id="PS00810">
    <property type="entry name" value="ADP_GLC_PYROPHOSPH_3"/>
    <property type="match status" value="1"/>
</dbReference>
<dbReference type="PANTHER" id="PTHR43523:SF2">
    <property type="entry name" value="GLUCOSE-1-PHOSPHATE ADENYLYLTRANSFERASE"/>
    <property type="match status" value="1"/>
</dbReference>
<dbReference type="SUPFAM" id="SSF53448">
    <property type="entry name" value="Nucleotide-diphospho-sugar transferases"/>
    <property type="match status" value="1"/>
</dbReference>
<dbReference type="SUPFAM" id="SSF51161">
    <property type="entry name" value="Trimeric LpxA-like enzymes"/>
    <property type="match status" value="1"/>
</dbReference>
<reference evidence="12 13" key="1">
    <citation type="submission" date="2019-03" db="EMBL/GenBank/DDBJ databases">
        <title>Genomic Encyclopedia of Type Strains, Phase IV (KMG-IV): sequencing the most valuable type-strain genomes for metagenomic binning, comparative biology and taxonomic classification.</title>
        <authorList>
            <person name="Goeker M."/>
        </authorList>
    </citation>
    <scope>NUCLEOTIDE SEQUENCE [LARGE SCALE GENOMIC DNA]</scope>
    <source>
        <strain evidence="12 13">DSM 15505</strain>
    </source>
</reference>
<dbReference type="AlphaFoldDB" id="A0A4V3EQJ1"/>
<feature type="binding site" evidence="9">
    <location>
        <position position="178"/>
    </location>
    <ligand>
        <name>alpha-D-glucose 1-phosphate</name>
        <dbReference type="ChEBI" id="CHEBI:58601"/>
    </ligand>
</feature>
<comment type="pathway">
    <text evidence="9">Glycan biosynthesis; glycogen biosynthesis.</text>
</comment>